<gene>
    <name evidence="2" type="ORF">TCIL3000_4_2650</name>
</gene>
<keyword evidence="1" id="KW-0812">Transmembrane</keyword>
<dbReference type="AlphaFoldDB" id="G0ULB9"/>
<sequence>MEQGMGAVTKLSVGSVVHPLYTLRFGDHTLTHKFSLLMCVGALVTFCGKERKKKKERTAKSSSQSFIPFAFVLLFLFVFHLFSTYLIPYPYAKGKISLKLLFLLSVLDEFSSDKAQCLLLLLVPSSSPFMR</sequence>
<accession>G0ULB9</accession>
<protein>
    <submittedName>
        <fullName evidence="2">Uncharacterized protein</fullName>
    </submittedName>
</protein>
<evidence type="ECO:0000256" key="1">
    <source>
        <dbReference type="SAM" id="Phobius"/>
    </source>
</evidence>
<organism evidence="2">
    <name type="scientific">Trypanosoma congolense (strain IL3000)</name>
    <dbReference type="NCBI Taxonomy" id="1068625"/>
    <lineage>
        <taxon>Eukaryota</taxon>
        <taxon>Discoba</taxon>
        <taxon>Euglenozoa</taxon>
        <taxon>Kinetoplastea</taxon>
        <taxon>Metakinetoplastina</taxon>
        <taxon>Trypanosomatida</taxon>
        <taxon>Trypanosomatidae</taxon>
        <taxon>Trypanosoma</taxon>
        <taxon>Nannomonas</taxon>
    </lineage>
</organism>
<dbReference type="EMBL" id="HE575317">
    <property type="protein sequence ID" value="CCC90174.1"/>
    <property type="molecule type" value="Genomic_DNA"/>
</dbReference>
<reference evidence="2" key="1">
    <citation type="journal article" date="2012" name="Proc. Natl. Acad. Sci. U.S.A.">
        <title>Antigenic diversity is generated by distinct evolutionary mechanisms in African trypanosome species.</title>
        <authorList>
            <person name="Jackson A.P."/>
            <person name="Berry A."/>
            <person name="Aslett M."/>
            <person name="Allison H.C."/>
            <person name="Burton P."/>
            <person name="Vavrova-Anderson J."/>
            <person name="Brown R."/>
            <person name="Browne H."/>
            <person name="Corton N."/>
            <person name="Hauser H."/>
            <person name="Gamble J."/>
            <person name="Gilderthorp R."/>
            <person name="Marcello L."/>
            <person name="McQuillan J."/>
            <person name="Otto T.D."/>
            <person name="Quail M.A."/>
            <person name="Sanders M.J."/>
            <person name="van Tonder A."/>
            <person name="Ginger M.L."/>
            <person name="Field M.C."/>
            <person name="Barry J.D."/>
            <person name="Hertz-Fowler C."/>
            <person name="Berriman M."/>
        </authorList>
    </citation>
    <scope>NUCLEOTIDE SEQUENCE</scope>
    <source>
        <strain evidence="2">IL3000</strain>
    </source>
</reference>
<evidence type="ECO:0000313" key="2">
    <source>
        <dbReference type="EMBL" id="CCC90174.1"/>
    </source>
</evidence>
<name>G0ULB9_TRYCI</name>
<feature type="transmembrane region" description="Helical" evidence="1">
    <location>
        <begin position="30"/>
        <end position="48"/>
    </location>
</feature>
<feature type="transmembrane region" description="Helical" evidence="1">
    <location>
        <begin position="69"/>
        <end position="88"/>
    </location>
</feature>
<keyword evidence="1" id="KW-1133">Transmembrane helix</keyword>
<keyword evidence="1" id="KW-0472">Membrane</keyword>
<proteinExistence type="predicted"/>